<dbReference type="InterPro" id="IPR000014">
    <property type="entry name" value="PAS"/>
</dbReference>
<proteinExistence type="predicted"/>
<dbReference type="SUPFAM" id="SSF52172">
    <property type="entry name" value="CheY-like"/>
    <property type="match status" value="1"/>
</dbReference>
<dbReference type="CDD" id="cd00082">
    <property type="entry name" value="HisKA"/>
    <property type="match status" value="1"/>
</dbReference>
<keyword evidence="9" id="KW-0418">Kinase</keyword>
<protein>
    <recommendedName>
        <fullName evidence="15">Sensory/regulatory protein RpfC</fullName>
        <ecNumber evidence="3">2.7.13.3</ecNumber>
    </recommendedName>
</protein>
<evidence type="ECO:0000256" key="13">
    <source>
        <dbReference type="ARBA" id="ARBA00023136"/>
    </source>
</evidence>
<evidence type="ECO:0000259" key="21">
    <source>
        <dbReference type="PROSITE" id="PS50113"/>
    </source>
</evidence>
<feature type="domain" description="PAC" evidence="21">
    <location>
        <begin position="173"/>
        <end position="225"/>
    </location>
</feature>
<dbReference type="Pfam" id="PF02518">
    <property type="entry name" value="HATPase_c"/>
    <property type="match status" value="1"/>
</dbReference>
<keyword evidence="6" id="KW-0808">Transferase</keyword>
<evidence type="ECO:0000259" key="19">
    <source>
        <dbReference type="PROSITE" id="PS50110"/>
    </source>
</evidence>
<evidence type="ECO:0000259" key="18">
    <source>
        <dbReference type="PROSITE" id="PS50109"/>
    </source>
</evidence>
<dbReference type="InterPro" id="IPR005467">
    <property type="entry name" value="His_kinase_dom"/>
</dbReference>
<dbReference type="EC" id="2.7.13.3" evidence="3"/>
<dbReference type="PRINTS" id="PR00344">
    <property type="entry name" value="BCTRLSENSOR"/>
</dbReference>
<dbReference type="Gene3D" id="1.20.120.160">
    <property type="entry name" value="HPT domain"/>
    <property type="match status" value="1"/>
</dbReference>
<feature type="transmembrane region" description="Helical" evidence="17">
    <location>
        <begin position="9"/>
        <end position="28"/>
    </location>
</feature>
<dbReference type="SUPFAM" id="SSF55874">
    <property type="entry name" value="ATPase domain of HSP90 chaperone/DNA topoisomerase II/histidine kinase"/>
    <property type="match status" value="1"/>
</dbReference>
<dbReference type="OrthoDB" id="9811889at2"/>
<dbReference type="SUPFAM" id="SSF55785">
    <property type="entry name" value="PYP-like sensor domain (PAS domain)"/>
    <property type="match status" value="1"/>
</dbReference>
<dbReference type="CDD" id="cd00130">
    <property type="entry name" value="PAS"/>
    <property type="match status" value="1"/>
</dbReference>
<evidence type="ECO:0000256" key="17">
    <source>
        <dbReference type="SAM" id="Phobius"/>
    </source>
</evidence>
<dbReference type="Gene3D" id="1.10.287.130">
    <property type="match status" value="1"/>
</dbReference>
<evidence type="ECO:0000256" key="7">
    <source>
        <dbReference type="ARBA" id="ARBA00022692"/>
    </source>
</evidence>
<dbReference type="InterPro" id="IPR001789">
    <property type="entry name" value="Sig_transdc_resp-reg_receiver"/>
</dbReference>
<dbReference type="InterPro" id="IPR003661">
    <property type="entry name" value="HisK_dim/P_dom"/>
</dbReference>
<dbReference type="PROSITE" id="PS50109">
    <property type="entry name" value="HIS_KIN"/>
    <property type="match status" value="1"/>
</dbReference>
<keyword evidence="7 17" id="KW-0812">Transmembrane</keyword>
<dbReference type="PROSITE" id="PS50110">
    <property type="entry name" value="RESPONSE_REGULATORY"/>
    <property type="match status" value="1"/>
</dbReference>
<sequence length="736" mass="83952">MKMKLQPNYLIALIVLLFVVFIATGFMLQVRLENILAHGDPRAASVLTISRILTSLSIIAILFLSVVIIRRLQRQQALIKELELAHNNERQFRQNLEKVSAEIHDLYNNAPCGYHSLDKDGYFQAINQTELNWIGYKREEVIGKLRFIDVLDDASAATIKRRFPQFIKNGELREIRLSMMSKKGFIIPVSLHAIAIYNEQDEFISSRSTVFDVSEQEKIEEELKDAKRQADESAHVKEQFLANMSHEIRTPINAVIGFTNLLQKTSLTQEQEQFVHLVQSASESLLTIINDILDISKIEAGMLRIEKSPFSLRGLCSSLETMFQHKVQEKNLSLSIYIQEKIPDTLTGDAVRLTQVLVNLISNAIKFTQEGGISIVIIPIHETDTSIRLRFSVKDSGIGISPDKLDSIFDRFEQGETNTTRKYGGTGLGLSIVRNLIHLQEGSISVKSETGNGTEFLFELEYEILPMTDSEKNRHHLEVAESGNGLFEGVKILAVEDNQMNQLLMKHTFHSWNLHFELAENGQQAIDKLQREKYDLVLLDIQMPIMDGYLAAKTIRHELKSNIPIIAMTAHAMAGEREKCLSHGMNDYISKPIQEKELLHLLKKYLARQKHSFELLKASLHHINLDFLYDLVMGNSAFLNNIIRQFLNQFPGEMDSMKEAVEKKNTKQIATLAHHIQSTVSVFGRNTPFFSLLEKIEKLAHTRSNPVQLYAECNKLDEYRQLLLKEINQLLSHNIL</sequence>
<dbReference type="Gene3D" id="3.30.450.20">
    <property type="entry name" value="PAS domain"/>
    <property type="match status" value="1"/>
</dbReference>
<feature type="modified residue" description="4-aspartylphosphate" evidence="16">
    <location>
        <position position="540"/>
    </location>
</feature>
<dbReference type="Pfam" id="PF13426">
    <property type="entry name" value="PAS_9"/>
    <property type="match status" value="1"/>
</dbReference>
<comment type="catalytic activity">
    <reaction evidence="1">
        <text>ATP + protein L-histidine = ADP + protein N-phospho-L-histidine.</text>
        <dbReference type="EC" id="2.7.13.3"/>
    </reaction>
</comment>
<dbReference type="Gene3D" id="3.40.50.2300">
    <property type="match status" value="1"/>
</dbReference>
<dbReference type="InterPro" id="IPR003594">
    <property type="entry name" value="HATPase_dom"/>
</dbReference>
<dbReference type="Pfam" id="PF00512">
    <property type="entry name" value="HisKA"/>
    <property type="match status" value="1"/>
</dbReference>
<dbReference type="GO" id="GO:0000155">
    <property type="term" value="F:phosphorelay sensor kinase activity"/>
    <property type="evidence" value="ECO:0007669"/>
    <property type="project" value="InterPro"/>
</dbReference>
<feature type="domain" description="Response regulatory" evidence="19">
    <location>
        <begin position="491"/>
        <end position="606"/>
    </location>
</feature>
<dbReference type="InterPro" id="IPR036890">
    <property type="entry name" value="HATPase_C_sf"/>
</dbReference>
<dbReference type="PROSITE" id="PS50113">
    <property type="entry name" value="PAC"/>
    <property type="match status" value="1"/>
</dbReference>
<dbReference type="SMART" id="SM00448">
    <property type="entry name" value="REC"/>
    <property type="match status" value="1"/>
</dbReference>
<evidence type="ECO:0000256" key="14">
    <source>
        <dbReference type="ARBA" id="ARBA00064003"/>
    </source>
</evidence>
<evidence type="ECO:0000259" key="20">
    <source>
        <dbReference type="PROSITE" id="PS50112"/>
    </source>
</evidence>
<dbReference type="RefSeq" id="WP_119051594.1">
    <property type="nucleotide sequence ID" value="NZ_CP032157.1"/>
</dbReference>
<evidence type="ECO:0000256" key="6">
    <source>
        <dbReference type="ARBA" id="ARBA00022679"/>
    </source>
</evidence>
<name>A0A3B7MQT9_9BACT</name>
<evidence type="ECO:0000256" key="5">
    <source>
        <dbReference type="ARBA" id="ARBA00022553"/>
    </source>
</evidence>
<dbReference type="PANTHER" id="PTHR45339:SF1">
    <property type="entry name" value="HYBRID SIGNAL TRANSDUCTION HISTIDINE KINASE J"/>
    <property type="match status" value="1"/>
</dbReference>
<evidence type="ECO:0000256" key="2">
    <source>
        <dbReference type="ARBA" id="ARBA00004651"/>
    </source>
</evidence>
<keyword evidence="8" id="KW-0547">Nucleotide-binding</keyword>
<keyword evidence="10" id="KW-0067">ATP-binding</keyword>
<comment type="subcellular location">
    <subcellularLocation>
        <location evidence="2">Cell membrane</location>
        <topology evidence="2">Multi-pass membrane protein</topology>
    </subcellularLocation>
</comment>
<dbReference type="PROSITE" id="PS50112">
    <property type="entry name" value="PAS"/>
    <property type="match status" value="1"/>
</dbReference>
<dbReference type="SUPFAM" id="SSF47226">
    <property type="entry name" value="Histidine-containing phosphotransfer domain, HPT domain"/>
    <property type="match status" value="1"/>
</dbReference>
<dbReference type="SMART" id="SM00091">
    <property type="entry name" value="PAS"/>
    <property type="match status" value="1"/>
</dbReference>
<dbReference type="InterPro" id="IPR036641">
    <property type="entry name" value="HPT_dom_sf"/>
</dbReference>
<dbReference type="CDD" id="cd16922">
    <property type="entry name" value="HATPase_EvgS-ArcB-TorS-like"/>
    <property type="match status" value="1"/>
</dbReference>
<dbReference type="SUPFAM" id="SSF47384">
    <property type="entry name" value="Homodimeric domain of signal transducing histidine kinase"/>
    <property type="match status" value="1"/>
</dbReference>
<dbReference type="SMART" id="SM00387">
    <property type="entry name" value="HATPase_c"/>
    <property type="match status" value="1"/>
</dbReference>
<evidence type="ECO:0000256" key="11">
    <source>
        <dbReference type="ARBA" id="ARBA00022989"/>
    </source>
</evidence>
<gene>
    <name evidence="22" type="ORF">D3H65_17760</name>
</gene>
<keyword evidence="4" id="KW-1003">Cell membrane</keyword>
<feature type="domain" description="PAS" evidence="20">
    <location>
        <begin position="99"/>
        <end position="170"/>
    </location>
</feature>
<feature type="domain" description="Histidine kinase" evidence="18">
    <location>
        <begin position="243"/>
        <end position="464"/>
    </location>
</feature>
<dbReference type="InterPro" id="IPR004358">
    <property type="entry name" value="Sig_transdc_His_kin-like_C"/>
</dbReference>
<evidence type="ECO:0000256" key="15">
    <source>
        <dbReference type="ARBA" id="ARBA00068150"/>
    </source>
</evidence>
<dbReference type="GO" id="GO:0005886">
    <property type="term" value="C:plasma membrane"/>
    <property type="evidence" value="ECO:0007669"/>
    <property type="project" value="UniProtKB-SubCell"/>
</dbReference>
<evidence type="ECO:0000313" key="23">
    <source>
        <dbReference type="Proteomes" id="UP000263900"/>
    </source>
</evidence>
<evidence type="ECO:0000256" key="10">
    <source>
        <dbReference type="ARBA" id="ARBA00022840"/>
    </source>
</evidence>
<comment type="subunit">
    <text evidence="14">At low DSF concentrations, interacts with RpfF.</text>
</comment>
<accession>A0A3B7MQT9</accession>
<dbReference type="PANTHER" id="PTHR45339">
    <property type="entry name" value="HYBRID SIGNAL TRANSDUCTION HISTIDINE KINASE J"/>
    <property type="match status" value="1"/>
</dbReference>
<keyword evidence="13 17" id="KW-0472">Membrane</keyword>
<dbReference type="InterPro" id="IPR011006">
    <property type="entry name" value="CheY-like_superfamily"/>
</dbReference>
<keyword evidence="11 17" id="KW-1133">Transmembrane helix</keyword>
<organism evidence="22 23">
    <name type="scientific">Paraflavitalea soli</name>
    <dbReference type="NCBI Taxonomy" id="2315862"/>
    <lineage>
        <taxon>Bacteria</taxon>
        <taxon>Pseudomonadati</taxon>
        <taxon>Bacteroidota</taxon>
        <taxon>Chitinophagia</taxon>
        <taxon>Chitinophagales</taxon>
        <taxon>Chitinophagaceae</taxon>
        <taxon>Paraflavitalea</taxon>
    </lineage>
</organism>
<dbReference type="FunFam" id="3.30.565.10:FF:000010">
    <property type="entry name" value="Sensor histidine kinase RcsC"/>
    <property type="match status" value="1"/>
</dbReference>
<evidence type="ECO:0000256" key="9">
    <source>
        <dbReference type="ARBA" id="ARBA00022777"/>
    </source>
</evidence>
<evidence type="ECO:0000313" key="22">
    <source>
        <dbReference type="EMBL" id="AXY75713.1"/>
    </source>
</evidence>
<dbReference type="KEGG" id="pseg:D3H65_17760"/>
<dbReference type="EMBL" id="CP032157">
    <property type="protein sequence ID" value="AXY75713.1"/>
    <property type="molecule type" value="Genomic_DNA"/>
</dbReference>
<evidence type="ECO:0000256" key="1">
    <source>
        <dbReference type="ARBA" id="ARBA00000085"/>
    </source>
</evidence>
<feature type="transmembrane region" description="Helical" evidence="17">
    <location>
        <begin position="48"/>
        <end position="69"/>
    </location>
</feature>
<evidence type="ECO:0000256" key="4">
    <source>
        <dbReference type="ARBA" id="ARBA00022475"/>
    </source>
</evidence>
<evidence type="ECO:0000256" key="16">
    <source>
        <dbReference type="PROSITE-ProRule" id="PRU00169"/>
    </source>
</evidence>
<evidence type="ECO:0000256" key="8">
    <source>
        <dbReference type="ARBA" id="ARBA00022741"/>
    </source>
</evidence>
<dbReference type="SMART" id="SM00388">
    <property type="entry name" value="HisKA"/>
    <property type="match status" value="1"/>
</dbReference>
<dbReference type="InterPro" id="IPR036097">
    <property type="entry name" value="HisK_dim/P_sf"/>
</dbReference>
<dbReference type="Gene3D" id="3.30.565.10">
    <property type="entry name" value="Histidine kinase-like ATPase, C-terminal domain"/>
    <property type="match status" value="1"/>
</dbReference>
<dbReference type="InterPro" id="IPR035965">
    <property type="entry name" value="PAS-like_dom_sf"/>
</dbReference>
<dbReference type="FunFam" id="1.10.287.130:FF:000002">
    <property type="entry name" value="Two-component osmosensing histidine kinase"/>
    <property type="match status" value="1"/>
</dbReference>
<dbReference type="GO" id="GO:0005524">
    <property type="term" value="F:ATP binding"/>
    <property type="evidence" value="ECO:0007669"/>
    <property type="project" value="UniProtKB-KW"/>
</dbReference>
<dbReference type="Proteomes" id="UP000263900">
    <property type="component" value="Chromosome"/>
</dbReference>
<dbReference type="InterPro" id="IPR000700">
    <property type="entry name" value="PAS-assoc_C"/>
</dbReference>
<reference evidence="22 23" key="1">
    <citation type="submission" date="2018-09" db="EMBL/GenBank/DDBJ databases">
        <title>Genome sequencing of strain 6GH32-13.</title>
        <authorList>
            <person name="Weon H.-Y."/>
            <person name="Heo J."/>
            <person name="Kwon S.-W."/>
        </authorList>
    </citation>
    <scope>NUCLEOTIDE SEQUENCE [LARGE SCALE GENOMIC DNA]</scope>
    <source>
        <strain evidence="22 23">5GH32-13</strain>
    </source>
</reference>
<dbReference type="NCBIfam" id="TIGR00229">
    <property type="entry name" value="sensory_box"/>
    <property type="match status" value="1"/>
</dbReference>
<keyword evidence="5 16" id="KW-0597">Phosphoprotein</keyword>
<evidence type="ECO:0000256" key="12">
    <source>
        <dbReference type="ARBA" id="ARBA00023012"/>
    </source>
</evidence>
<dbReference type="Pfam" id="PF00072">
    <property type="entry name" value="Response_reg"/>
    <property type="match status" value="1"/>
</dbReference>
<dbReference type="CDD" id="cd17546">
    <property type="entry name" value="REC_hyHK_CKI1_RcsC-like"/>
    <property type="match status" value="1"/>
</dbReference>
<keyword evidence="23" id="KW-1185">Reference proteome</keyword>
<dbReference type="AlphaFoldDB" id="A0A3B7MQT9"/>
<keyword evidence="12" id="KW-0902">Two-component regulatory system</keyword>
<evidence type="ECO:0000256" key="3">
    <source>
        <dbReference type="ARBA" id="ARBA00012438"/>
    </source>
</evidence>